<reference evidence="2 3" key="1">
    <citation type="submission" date="2020-02" db="EMBL/GenBank/DDBJ databases">
        <authorList>
            <person name="Ferguson B K."/>
        </authorList>
    </citation>
    <scope>NUCLEOTIDE SEQUENCE [LARGE SCALE GENOMIC DNA]</scope>
</reference>
<evidence type="ECO:0000313" key="3">
    <source>
        <dbReference type="Proteomes" id="UP000479000"/>
    </source>
</evidence>
<evidence type="ECO:0000313" key="2">
    <source>
        <dbReference type="EMBL" id="CAB0005724.1"/>
    </source>
</evidence>
<feature type="region of interest" description="Disordered" evidence="1">
    <location>
        <begin position="380"/>
        <end position="409"/>
    </location>
</feature>
<evidence type="ECO:0000256" key="1">
    <source>
        <dbReference type="SAM" id="MobiDB-lite"/>
    </source>
</evidence>
<proteinExistence type="predicted"/>
<feature type="compositionally biased region" description="Low complexity" evidence="1">
    <location>
        <begin position="380"/>
        <end position="389"/>
    </location>
</feature>
<feature type="compositionally biased region" description="Basic and acidic residues" evidence="1">
    <location>
        <begin position="871"/>
        <end position="887"/>
    </location>
</feature>
<name>A0A6H5GNT6_9HEMI</name>
<dbReference type="EMBL" id="CADCXU010016593">
    <property type="protein sequence ID" value="CAB0005724.1"/>
    <property type="molecule type" value="Genomic_DNA"/>
</dbReference>
<keyword evidence="3" id="KW-1185">Reference proteome</keyword>
<gene>
    <name evidence="2" type="ORF">NTEN_LOCUS11201</name>
</gene>
<organism evidence="2 3">
    <name type="scientific">Nesidiocoris tenuis</name>
    <dbReference type="NCBI Taxonomy" id="355587"/>
    <lineage>
        <taxon>Eukaryota</taxon>
        <taxon>Metazoa</taxon>
        <taxon>Ecdysozoa</taxon>
        <taxon>Arthropoda</taxon>
        <taxon>Hexapoda</taxon>
        <taxon>Insecta</taxon>
        <taxon>Pterygota</taxon>
        <taxon>Neoptera</taxon>
        <taxon>Paraneoptera</taxon>
        <taxon>Hemiptera</taxon>
        <taxon>Heteroptera</taxon>
        <taxon>Panheteroptera</taxon>
        <taxon>Cimicomorpha</taxon>
        <taxon>Miridae</taxon>
        <taxon>Dicyphina</taxon>
        <taxon>Nesidiocoris</taxon>
    </lineage>
</organism>
<accession>A0A6H5GNT6</accession>
<feature type="region of interest" description="Disordered" evidence="1">
    <location>
        <begin position="868"/>
        <end position="909"/>
    </location>
</feature>
<protein>
    <submittedName>
        <fullName evidence="2">Uncharacterized protein</fullName>
    </submittedName>
</protein>
<dbReference type="AlphaFoldDB" id="A0A6H5GNT6"/>
<sequence>MELRLIRCNSTCHEYLARIGCVGWRFVSEQLVIQGVPLRQNDTLRCCYYPNNPEATGLWRYNHSQRQTSFFFIFIFRRNHGSSRSDRQPICLPDPFLLRVNTDPTGIGSAFPATPDKRNPPLRLASPISQEGRLNCEFEKSEKRRESTCRVVSVAGLPKKKAKITQPRLGWEVAAGECAERQGIHDLTQCHACGLSTGLCVLESVNPRGHQSIAVRTCPESKSRATKQVRVPKELDVQSFWITQSRNIYPVSPYHAIGRNSVMCIPTIIMHSTSTKMNKARKTQKPCTTVAILISHSDNAANFPRDESALRRGYLSVQDRSYWRSEAPWYCGRSWNFSFCINKSSLFLKYLDELKNCEHSLDRDNRFHVSLTAVSHELSRSSASRVGSSHHNNYTPGHPSNDCEGGRSGRTTCGVSSIDSSPIMMAFAEGKEITILLLLLMTTRQMHRKHPEEQDETRLADKPILTEILHLKNLILIFHEDFEVIDPGVLAPAGRSKNILSMIRKEKKTAIRSKLTKSPPAGYSKILVGSEFCHTFDWSSANVRINTVYIISPSIIWRILENEGNELIIPPLLENRSVRMTARMEENVFTAVGGRRRVDGGRRTANGGRWTADRGRRTVEVGRRTVENCMKDEQIIQIRYMKSPNVIKRAKMSMNGQEGYVALSKRNRRNAVGHGRWMFALYRVLIMVKHGPLSDHISMQDPLIDDIFQATPRSHQFNNHKRVSFPIRTKSVHSDLLLAEGDLSSCWERRDFRRAIEKRSTDTSRAELCRKPWNRRRARRNASKLKNVSEYELLRKAKERNEIIWFVEDRRRTKLPIGQILGYAASCRSPWRVTNGTFSFLQNGRSLVLEDNSTLLWRRCRTGRVQKTSASRRDVSRSSMAEKEKNRILKSRRSISVSGGTGRSKKLSETLGPYSARRLTYSDLTTRPFPFRAKMDRTQIGR</sequence>
<dbReference type="Proteomes" id="UP000479000">
    <property type="component" value="Unassembled WGS sequence"/>
</dbReference>